<evidence type="ECO:0000256" key="9">
    <source>
        <dbReference type="ARBA" id="ARBA00023239"/>
    </source>
</evidence>
<keyword evidence="9" id="KW-0456">Lyase</keyword>
<sequence>MGIGITGRIRLISPISEIIEDIRQGRMVVLVDEEDRENEGDLVLAAQFVTPEAINFMARHGRGLICLTLTEPRCRQLNLPLMVRDNGAHMGTNFTVSIEAATGVTTGISAADRARTIQAAVARDARPSDIVSPGHIFPLMAQNGGVLARAGHTEAGCDLAQLAGLEAASVICEILKEDGSMARLPDLLQFAELHGLKVGTIADLIAHRSRTERLVERAAERMVETPYGTFRLIAYYDISSNETHLALVKGEPTPDQEVLVRVHEPLSVFDLLDASSRSHSWNVLDAMQTLSNCSCGVMVLLRRNEDGRQVADRIKHADQPVRSRQDLRDYGIGSQILLDLGVRKMKLMAVPRKMPSMAGFGLEVTGYLEPDQQEL</sequence>
<keyword evidence="8" id="KW-0464">Manganese</keyword>
<dbReference type="PANTHER" id="PTHR21327">
    <property type="entry name" value="GTP CYCLOHYDROLASE II-RELATED"/>
    <property type="match status" value="1"/>
</dbReference>
<keyword evidence="7" id="KW-0460">Magnesium</keyword>
<comment type="cofactor">
    <cofactor evidence="1">
        <name>Mn(2+)</name>
        <dbReference type="ChEBI" id="CHEBI:29035"/>
    </cofactor>
</comment>
<reference evidence="11" key="1">
    <citation type="submission" date="2016-10" db="EMBL/GenBank/DDBJ databases">
        <title>Sequence of Gallionella enrichment culture.</title>
        <authorList>
            <person name="Poehlein A."/>
            <person name="Muehling M."/>
            <person name="Daniel R."/>
        </authorList>
    </citation>
    <scope>NUCLEOTIDE SEQUENCE</scope>
</reference>
<dbReference type="InterPro" id="IPR017945">
    <property type="entry name" value="DHBP_synth_RibB-like_a/b_dom"/>
</dbReference>
<dbReference type="HAMAP" id="MF_00180">
    <property type="entry name" value="RibB"/>
    <property type="match status" value="1"/>
</dbReference>
<evidence type="ECO:0000256" key="2">
    <source>
        <dbReference type="ARBA" id="ARBA00001946"/>
    </source>
</evidence>
<comment type="pathway">
    <text evidence="3">Cofactor biosynthesis; riboflavin biosynthesis.</text>
</comment>
<keyword evidence="5" id="KW-0686">Riboflavin biosynthesis</keyword>
<evidence type="ECO:0000256" key="4">
    <source>
        <dbReference type="ARBA" id="ARBA00005520"/>
    </source>
</evidence>
<dbReference type="InterPro" id="IPR000422">
    <property type="entry name" value="DHBP_synthase_RibB"/>
</dbReference>
<comment type="caution">
    <text evidence="11">The sequence shown here is derived from an EMBL/GenBank/DDBJ whole genome shotgun (WGS) entry which is preliminary data.</text>
</comment>
<dbReference type="UniPathway" id="UPA00275"/>
<comment type="similarity">
    <text evidence="4">In the N-terminal section; belongs to the DHBP synthase family.</text>
</comment>
<evidence type="ECO:0000313" key="11">
    <source>
        <dbReference type="EMBL" id="OIQ76262.1"/>
    </source>
</evidence>
<dbReference type="GO" id="GO:0003935">
    <property type="term" value="F:GTP cyclohydrolase II activity"/>
    <property type="evidence" value="ECO:0007669"/>
    <property type="project" value="TreeGrafter"/>
</dbReference>
<comment type="cofactor">
    <cofactor evidence="2">
        <name>Mg(2+)</name>
        <dbReference type="ChEBI" id="CHEBI:18420"/>
    </cofactor>
</comment>
<name>A0A1J5PXP4_9ZZZZ</name>
<evidence type="ECO:0000259" key="10">
    <source>
        <dbReference type="Pfam" id="PF00925"/>
    </source>
</evidence>
<dbReference type="GO" id="GO:0046872">
    <property type="term" value="F:metal ion binding"/>
    <property type="evidence" value="ECO:0007669"/>
    <property type="project" value="UniProtKB-KW"/>
</dbReference>
<dbReference type="SUPFAM" id="SSF142695">
    <property type="entry name" value="RibA-like"/>
    <property type="match status" value="1"/>
</dbReference>
<dbReference type="Pfam" id="PF00926">
    <property type="entry name" value="DHBP_synthase"/>
    <property type="match status" value="1"/>
</dbReference>
<feature type="domain" description="GTP cyclohydrolase II" evidence="10">
    <location>
        <begin position="217"/>
        <end position="368"/>
    </location>
</feature>
<dbReference type="PIRSF" id="PIRSF001259">
    <property type="entry name" value="RibA"/>
    <property type="match status" value="1"/>
</dbReference>
<evidence type="ECO:0000256" key="8">
    <source>
        <dbReference type="ARBA" id="ARBA00023211"/>
    </source>
</evidence>
<dbReference type="PANTHER" id="PTHR21327:SF34">
    <property type="entry name" value="3,4-DIHYDROXY-2-BUTANONE 4-PHOSPHATE SYNTHASE"/>
    <property type="match status" value="1"/>
</dbReference>
<evidence type="ECO:0000256" key="5">
    <source>
        <dbReference type="ARBA" id="ARBA00022619"/>
    </source>
</evidence>
<evidence type="ECO:0000256" key="3">
    <source>
        <dbReference type="ARBA" id="ARBA00005104"/>
    </source>
</evidence>
<dbReference type="AlphaFoldDB" id="A0A1J5PXP4"/>
<dbReference type="FunFam" id="3.90.870.10:FF:000001">
    <property type="entry name" value="Riboflavin biosynthesis protein RibBA"/>
    <property type="match status" value="1"/>
</dbReference>
<accession>A0A1J5PXP4</accession>
<dbReference type="InterPro" id="IPR036144">
    <property type="entry name" value="RibA-like_sf"/>
</dbReference>
<organism evidence="11">
    <name type="scientific">mine drainage metagenome</name>
    <dbReference type="NCBI Taxonomy" id="410659"/>
    <lineage>
        <taxon>unclassified sequences</taxon>
        <taxon>metagenomes</taxon>
        <taxon>ecological metagenomes</taxon>
    </lineage>
</organism>
<dbReference type="InterPro" id="IPR032677">
    <property type="entry name" value="GTP_cyclohydro_II"/>
</dbReference>
<keyword evidence="6" id="KW-0479">Metal-binding</keyword>
<dbReference type="Gene3D" id="3.40.50.10990">
    <property type="entry name" value="GTP cyclohydrolase II"/>
    <property type="match status" value="1"/>
</dbReference>
<dbReference type="GO" id="GO:0005829">
    <property type="term" value="C:cytosol"/>
    <property type="evidence" value="ECO:0007669"/>
    <property type="project" value="TreeGrafter"/>
</dbReference>
<gene>
    <name evidence="11" type="primary">ribBA_13</name>
    <name evidence="11" type="ORF">GALL_420620</name>
</gene>
<proteinExistence type="inferred from homology"/>
<dbReference type="EMBL" id="MLJW01001918">
    <property type="protein sequence ID" value="OIQ76262.1"/>
    <property type="molecule type" value="Genomic_DNA"/>
</dbReference>
<dbReference type="GO" id="GO:0009231">
    <property type="term" value="P:riboflavin biosynthetic process"/>
    <property type="evidence" value="ECO:0007669"/>
    <property type="project" value="UniProtKB-UniPathway"/>
</dbReference>
<dbReference type="GO" id="GO:0008686">
    <property type="term" value="F:3,4-dihydroxy-2-butanone-4-phosphate synthase activity"/>
    <property type="evidence" value="ECO:0007669"/>
    <property type="project" value="InterPro"/>
</dbReference>
<dbReference type="NCBIfam" id="NF010626">
    <property type="entry name" value="PRK14019.1"/>
    <property type="match status" value="1"/>
</dbReference>
<dbReference type="Pfam" id="PF00925">
    <property type="entry name" value="GTP_cyclohydro2"/>
    <property type="match status" value="1"/>
</dbReference>
<dbReference type="NCBIfam" id="TIGR00506">
    <property type="entry name" value="ribB"/>
    <property type="match status" value="1"/>
</dbReference>
<evidence type="ECO:0000256" key="6">
    <source>
        <dbReference type="ARBA" id="ARBA00022723"/>
    </source>
</evidence>
<dbReference type="SUPFAM" id="SSF55821">
    <property type="entry name" value="YrdC/RibB"/>
    <property type="match status" value="1"/>
</dbReference>
<evidence type="ECO:0000256" key="1">
    <source>
        <dbReference type="ARBA" id="ARBA00001936"/>
    </source>
</evidence>
<protein>
    <submittedName>
        <fullName evidence="11">Riboflavin biosynthesis protein RibBA</fullName>
    </submittedName>
</protein>
<evidence type="ECO:0000256" key="7">
    <source>
        <dbReference type="ARBA" id="ARBA00022842"/>
    </source>
</evidence>
<dbReference type="Gene3D" id="3.90.870.10">
    <property type="entry name" value="DHBP synthase"/>
    <property type="match status" value="1"/>
</dbReference>